<comment type="caution">
    <text evidence="3">The sequence shown here is derived from an EMBL/GenBank/DDBJ whole genome shotgun (WGS) entry which is preliminary data.</text>
</comment>
<keyword evidence="3" id="KW-0132">Cell division</keyword>
<keyword evidence="2" id="KW-0472">Membrane</keyword>
<evidence type="ECO:0000313" key="4">
    <source>
        <dbReference type="Proteomes" id="UP000289238"/>
    </source>
</evidence>
<keyword evidence="1" id="KW-0175">Coiled coil</keyword>
<organism evidence="3 4">
    <name type="scientific">Leeuwenhoekiella aequorea</name>
    <dbReference type="NCBI Taxonomy" id="283736"/>
    <lineage>
        <taxon>Bacteria</taxon>
        <taxon>Pseudomonadati</taxon>
        <taxon>Bacteroidota</taxon>
        <taxon>Flavobacteriia</taxon>
        <taxon>Flavobacteriales</taxon>
        <taxon>Flavobacteriaceae</taxon>
        <taxon>Leeuwenhoekiella</taxon>
    </lineage>
</organism>
<dbReference type="Proteomes" id="UP000289238">
    <property type="component" value="Unassembled WGS sequence"/>
</dbReference>
<protein>
    <submittedName>
        <fullName evidence="3">Cell division protein FtsB</fullName>
    </submittedName>
</protein>
<dbReference type="InterPro" id="IPR007060">
    <property type="entry name" value="FtsL/DivIC"/>
</dbReference>
<dbReference type="RefSeq" id="WP_241652361.1">
    <property type="nucleotide sequence ID" value="NZ_QOVM01000002.1"/>
</dbReference>
<keyword evidence="2" id="KW-1133">Transmembrane helix</keyword>
<dbReference type="AlphaFoldDB" id="A0A4Q0PAV0"/>
<accession>A0A4Q0PAV0</accession>
<gene>
    <name evidence="3" type="ORF">DSM00_1203</name>
</gene>
<reference evidence="3 4" key="1">
    <citation type="submission" date="2018-07" db="EMBL/GenBank/DDBJ databases">
        <title>Leeuwenhoekiella genomics.</title>
        <authorList>
            <person name="Tahon G."/>
            <person name="Willems A."/>
        </authorList>
    </citation>
    <scope>NUCLEOTIDE SEQUENCE [LARGE SCALE GENOMIC DNA]</scope>
    <source>
        <strain evidence="3 4">LMG 22550</strain>
    </source>
</reference>
<feature type="transmembrane region" description="Helical" evidence="2">
    <location>
        <begin position="20"/>
        <end position="41"/>
    </location>
</feature>
<evidence type="ECO:0000256" key="2">
    <source>
        <dbReference type="SAM" id="Phobius"/>
    </source>
</evidence>
<name>A0A4Q0PAV0_9FLAO</name>
<evidence type="ECO:0000256" key="1">
    <source>
        <dbReference type="SAM" id="Coils"/>
    </source>
</evidence>
<proteinExistence type="predicted"/>
<evidence type="ECO:0000313" key="3">
    <source>
        <dbReference type="EMBL" id="RXG23588.1"/>
    </source>
</evidence>
<dbReference type="GO" id="GO:0051301">
    <property type="term" value="P:cell division"/>
    <property type="evidence" value="ECO:0007669"/>
    <property type="project" value="UniProtKB-KW"/>
</dbReference>
<dbReference type="Pfam" id="PF04977">
    <property type="entry name" value="DivIC"/>
    <property type="match status" value="1"/>
</dbReference>
<keyword evidence="3" id="KW-0131">Cell cycle</keyword>
<feature type="coiled-coil region" evidence="1">
    <location>
        <begin position="42"/>
        <end position="80"/>
    </location>
</feature>
<keyword evidence="4" id="KW-1185">Reference proteome</keyword>
<dbReference type="EMBL" id="QOVM01000002">
    <property type="protein sequence ID" value="RXG23588.1"/>
    <property type="molecule type" value="Genomic_DNA"/>
</dbReference>
<sequence>MSKLKELRQKKWFRVLGNKYILILLIFTVWMFFFDTNSWFIHKELNDEIEKLEGNRAYFKEEIKADREQINKLKDSLELERFAREEYFMKRDNEEIFIIEYEDSLKTDANNE</sequence>
<keyword evidence="2" id="KW-0812">Transmembrane</keyword>